<dbReference type="RefSeq" id="WP_339586346.1">
    <property type="nucleotide sequence ID" value="NZ_JBBHJZ010000001.1"/>
</dbReference>
<dbReference type="EMBL" id="JBBHJZ010000001">
    <property type="protein sequence ID" value="MEJ5976435.1"/>
    <property type="molecule type" value="Genomic_DNA"/>
</dbReference>
<protein>
    <submittedName>
        <fullName evidence="1">Uncharacterized protein</fullName>
    </submittedName>
</protein>
<dbReference type="Proteomes" id="UP001361239">
    <property type="component" value="Unassembled WGS sequence"/>
</dbReference>
<evidence type="ECO:0000313" key="1">
    <source>
        <dbReference type="EMBL" id="MEJ5976435.1"/>
    </source>
</evidence>
<keyword evidence="2" id="KW-1185">Reference proteome</keyword>
<organism evidence="1 2">
    <name type="scientific">Novosphingobium anseongense</name>
    <dbReference type="NCBI Taxonomy" id="3133436"/>
    <lineage>
        <taxon>Bacteria</taxon>
        <taxon>Pseudomonadati</taxon>
        <taxon>Pseudomonadota</taxon>
        <taxon>Alphaproteobacteria</taxon>
        <taxon>Sphingomonadales</taxon>
        <taxon>Sphingomonadaceae</taxon>
        <taxon>Novosphingobium</taxon>
    </lineage>
</organism>
<name>A0ABU8RTL7_9SPHN</name>
<sequence length="53" mass="5880">MPLPRAKHSRLQRPAHPDVSASIYQVMDLARSLVATAAGVPLHKVHIRITRTD</sequence>
<accession>A0ABU8RTL7</accession>
<comment type="caution">
    <text evidence="1">The sequence shown here is derived from an EMBL/GenBank/DDBJ whole genome shotgun (WGS) entry which is preliminary data.</text>
</comment>
<proteinExistence type="predicted"/>
<gene>
    <name evidence="1" type="ORF">WG901_07305</name>
</gene>
<reference evidence="1 2" key="1">
    <citation type="submission" date="2024-03" db="EMBL/GenBank/DDBJ databases">
        <authorList>
            <person name="Jo J.-H."/>
        </authorList>
    </citation>
    <scope>NUCLEOTIDE SEQUENCE [LARGE SCALE GENOMIC DNA]</scope>
    <source>
        <strain evidence="1 2">PS1R-30</strain>
    </source>
</reference>
<evidence type="ECO:0000313" key="2">
    <source>
        <dbReference type="Proteomes" id="UP001361239"/>
    </source>
</evidence>